<dbReference type="Proteomes" id="UP000515240">
    <property type="component" value="Chromosome"/>
</dbReference>
<name>A0A7G5EKG3_9BURK</name>
<dbReference type="EMBL" id="CP058554">
    <property type="protein sequence ID" value="QMV74488.1"/>
    <property type="molecule type" value="Genomic_DNA"/>
</dbReference>
<feature type="transmembrane region" description="Helical" evidence="1">
    <location>
        <begin position="52"/>
        <end position="72"/>
    </location>
</feature>
<keyword evidence="3" id="KW-1185">Reference proteome</keyword>
<gene>
    <name evidence="2" type="ORF">HS961_17540</name>
</gene>
<dbReference type="AlphaFoldDB" id="A0A7G5EKG3"/>
<proteinExistence type="predicted"/>
<organism evidence="2 3">
    <name type="scientific">Comamonas piscis</name>
    <dbReference type="NCBI Taxonomy" id="1562974"/>
    <lineage>
        <taxon>Bacteria</taxon>
        <taxon>Pseudomonadati</taxon>
        <taxon>Pseudomonadota</taxon>
        <taxon>Betaproteobacteria</taxon>
        <taxon>Burkholderiales</taxon>
        <taxon>Comamonadaceae</taxon>
        <taxon>Comamonas</taxon>
    </lineage>
</organism>
<evidence type="ECO:0000313" key="2">
    <source>
        <dbReference type="EMBL" id="QMV74488.1"/>
    </source>
</evidence>
<evidence type="ECO:0000256" key="1">
    <source>
        <dbReference type="SAM" id="Phobius"/>
    </source>
</evidence>
<dbReference type="KEGG" id="cpis:HS961_17540"/>
<feature type="transmembrane region" description="Helical" evidence="1">
    <location>
        <begin position="20"/>
        <end position="40"/>
    </location>
</feature>
<keyword evidence="1" id="KW-1133">Transmembrane helix</keyword>
<dbReference type="RefSeq" id="WP_021027316.1">
    <property type="nucleotide sequence ID" value="NZ_CP058554.1"/>
</dbReference>
<protein>
    <submittedName>
        <fullName evidence="2">Uncharacterized protein</fullName>
    </submittedName>
</protein>
<reference evidence="2 3" key="1">
    <citation type="journal article" date="2020" name="G3 (Bethesda)">
        <title>CeMbio - The Caenorhabditis elegans Microbiome Resource.</title>
        <authorList>
            <person name="Dirksen P."/>
            <person name="Assie A."/>
            <person name="Zimmermann J."/>
            <person name="Zhang F."/>
            <person name="Tietje A.M."/>
            <person name="Marsh S.A."/>
            <person name="Felix M.A."/>
            <person name="Shapira M."/>
            <person name="Kaleta C."/>
            <person name="Schulenburg H."/>
            <person name="Samuel B."/>
        </authorList>
    </citation>
    <scope>NUCLEOTIDE SEQUENCE [LARGE SCALE GENOMIC DNA]</scope>
    <source>
        <strain evidence="2 3">BIGb0172</strain>
    </source>
</reference>
<keyword evidence="1" id="KW-0812">Transmembrane</keyword>
<sequence>MSSLSQRQWDAQRKSDQDLLIKGIILVLIGLVIVVSPYVAQGDIVQGVFAKAPAVGWFSLVLGAAFVLRFGLRRKAVPPRPEQ</sequence>
<accession>A0A7G5EKG3</accession>
<keyword evidence="1" id="KW-0472">Membrane</keyword>
<evidence type="ECO:0000313" key="3">
    <source>
        <dbReference type="Proteomes" id="UP000515240"/>
    </source>
</evidence>